<reference evidence="4 5" key="1">
    <citation type="submission" date="2024-09" db="EMBL/GenBank/DDBJ databases">
        <authorList>
            <person name="Sun Q."/>
            <person name="Mori K."/>
        </authorList>
    </citation>
    <scope>NUCLEOTIDE SEQUENCE [LARGE SCALE GENOMIC DNA]</scope>
    <source>
        <strain evidence="4 5">NCAIM B.02301</strain>
    </source>
</reference>
<evidence type="ECO:0000259" key="2">
    <source>
        <dbReference type="Pfam" id="PF13791"/>
    </source>
</evidence>
<protein>
    <submittedName>
        <fullName evidence="4">Anti sigma factor C-terminal domain-containing protein</fullName>
    </submittedName>
</protein>
<dbReference type="Proteomes" id="UP001589833">
    <property type="component" value="Unassembled WGS sequence"/>
</dbReference>
<gene>
    <name evidence="4" type="ORF">ACFFH4_21270</name>
</gene>
<evidence type="ECO:0000259" key="3">
    <source>
        <dbReference type="Pfam" id="PF13800"/>
    </source>
</evidence>
<feature type="domain" description="Sigma factor regulator C-terminal" evidence="2">
    <location>
        <begin position="172"/>
        <end position="322"/>
    </location>
</feature>
<dbReference type="Pfam" id="PF13800">
    <property type="entry name" value="Sigma_reg_N"/>
    <property type="match status" value="1"/>
</dbReference>
<name>A0ABV6NMU3_9BACI</name>
<keyword evidence="1" id="KW-0812">Transmembrane</keyword>
<evidence type="ECO:0000313" key="5">
    <source>
        <dbReference type="Proteomes" id="UP001589833"/>
    </source>
</evidence>
<dbReference type="EMBL" id="JBHLTR010000060">
    <property type="protein sequence ID" value="MFC0561453.1"/>
    <property type="molecule type" value="Genomic_DNA"/>
</dbReference>
<dbReference type="InterPro" id="IPR029101">
    <property type="entry name" value="Sigma_reg_N"/>
</dbReference>
<feature type="domain" description="Sigma factor regulator N-terminal" evidence="3">
    <location>
        <begin position="22"/>
        <end position="105"/>
    </location>
</feature>
<dbReference type="Pfam" id="PF13791">
    <property type="entry name" value="Sigma_reg_C"/>
    <property type="match status" value="1"/>
</dbReference>
<keyword evidence="5" id="KW-1185">Reference proteome</keyword>
<keyword evidence="1" id="KW-0472">Membrane</keyword>
<accession>A0ABV6NMU3</accession>
<organism evidence="4 5">
    <name type="scientific">Halalkalibacter alkalisediminis</name>
    <dbReference type="NCBI Taxonomy" id="935616"/>
    <lineage>
        <taxon>Bacteria</taxon>
        <taxon>Bacillati</taxon>
        <taxon>Bacillota</taxon>
        <taxon>Bacilli</taxon>
        <taxon>Bacillales</taxon>
        <taxon>Bacillaceae</taxon>
        <taxon>Halalkalibacter</taxon>
    </lineage>
</organism>
<dbReference type="RefSeq" id="WP_390187268.1">
    <property type="nucleotide sequence ID" value="NZ_JBHLTR010000060.1"/>
</dbReference>
<comment type="caution">
    <text evidence="4">The sequence shown here is derived from an EMBL/GenBank/DDBJ whole genome shotgun (WGS) entry which is preliminary data.</text>
</comment>
<proteinExistence type="predicted"/>
<evidence type="ECO:0000256" key="1">
    <source>
        <dbReference type="SAM" id="Phobius"/>
    </source>
</evidence>
<evidence type="ECO:0000313" key="4">
    <source>
        <dbReference type="EMBL" id="MFC0561453.1"/>
    </source>
</evidence>
<feature type="transmembrane region" description="Helical" evidence="1">
    <location>
        <begin position="32"/>
        <end position="53"/>
    </location>
</feature>
<sequence>MSKDNKDEELQDFLLDDKDFQNAIKKTRRKSVIKNVSITLIILLVGYILMYSVSSHILANNIHKTDVVESRWLYLTEPNIQQNGVMYSYNMFSSDSVHSYSKRFDERSVPWVTRTGNFTLRNATKETIQTTEFFSEEENQQVILNNQNGQRELQFYHPSVNYSNLPNGLNVLDELSSNTLAEYAISFDKAYPFHEVQEMLNKNHTEWLWVDVEYEENIQMMQQQEERDFPSTFRSGQVYGYPYNSITDWSTPDFFINQLRHEEIQSSSYHRDVANDLLKMLKEDNPELIPEEVHIIGAVLTGTADELREYQDKEFIRASSLGASINKY</sequence>
<dbReference type="InterPro" id="IPR025672">
    <property type="entry name" value="Sigma_reg_C_dom"/>
</dbReference>
<keyword evidence="1" id="KW-1133">Transmembrane helix</keyword>